<protein>
    <submittedName>
        <fullName evidence="2">Uncharacterized protein</fullName>
    </submittedName>
</protein>
<evidence type="ECO:0000313" key="3">
    <source>
        <dbReference type="Proteomes" id="UP000316096"/>
    </source>
</evidence>
<gene>
    <name evidence="2" type="ORF">FB559_0146</name>
</gene>
<proteinExistence type="predicted"/>
<name>A0A543CC69_9ACTN</name>
<keyword evidence="3" id="KW-1185">Reference proteome</keyword>
<dbReference type="AlphaFoldDB" id="A0A543CC69"/>
<accession>A0A543CC69</accession>
<organism evidence="2 3">
    <name type="scientific">Actinoallomurus bryophytorum</name>
    <dbReference type="NCBI Taxonomy" id="1490222"/>
    <lineage>
        <taxon>Bacteria</taxon>
        <taxon>Bacillati</taxon>
        <taxon>Actinomycetota</taxon>
        <taxon>Actinomycetes</taxon>
        <taxon>Streptosporangiales</taxon>
        <taxon>Thermomonosporaceae</taxon>
        <taxon>Actinoallomurus</taxon>
    </lineage>
</organism>
<comment type="caution">
    <text evidence="2">The sequence shown here is derived from an EMBL/GenBank/DDBJ whole genome shotgun (WGS) entry which is preliminary data.</text>
</comment>
<dbReference type="Proteomes" id="UP000316096">
    <property type="component" value="Unassembled WGS sequence"/>
</dbReference>
<evidence type="ECO:0000313" key="2">
    <source>
        <dbReference type="EMBL" id="TQL94665.1"/>
    </source>
</evidence>
<dbReference type="EMBL" id="VFOZ01000001">
    <property type="protein sequence ID" value="TQL94665.1"/>
    <property type="molecule type" value="Genomic_DNA"/>
</dbReference>
<feature type="compositionally biased region" description="Pro residues" evidence="1">
    <location>
        <begin position="268"/>
        <end position="279"/>
    </location>
</feature>
<dbReference type="OrthoDB" id="3467633at2"/>
<reference evidence="2 3" key="1">
    <citation type="submission" date="2019-06" db="EMBL/GenBank/DDBJ databases">
        <title>Sequencing the genomes of 1000 actinobacteria strains.</title>
        <authorList>
            <person name="Klenk H.-P."/>
        </authorList>
    </citation>
    <scope>NUCLEOTIDE SEQUENCE [LARGE SCALE GENOMIC DNA]</scope>
    <source>
        <strain evidence="2 3">DSM 102200</strain>
    </source>
</reference>
<sequence>MAGQENLRAAAARDKDFVGLDIDAMAQLIHQMGGASNAISAWLRTNGTLPPSVPRTGLRQAAAVHTWVSGQSGMLTRRRNYAITHLSKGGHPMPHVSAGGFGGGRHRTTAVGAGRHTGNFADVHAALKAGAADASAIRTAGEAHHPVPAAVWKRLAANADDPDYAHGMYDRLGPAGTARLIKAALADKAHLKTVETSLGVASHHMTMNEKWLREMLDEARRAGVRDDAVHVLAQAGLGHRARVALGHLGLTEMVGAHPEPPRSGGAETPPPQHLIPAPRPPHEAMITPAADDPHAAVELYSRHPETLHRALEGWPRSEALARLVTHATTAHDADPAAVRANAERLAGFHATRPSGTPA</sequence>
<evidence type="ECO:0000256" key="1">
    <source>
        <dbReference type="SAM" id="MobiDB-lite"/>
    </source>
</evidence>
<dbReference type="RefSeq" id="WP_141952146.1">
    <property type="nucleotide sequence ID" value="NZ_VFOZ01000001.1"/>
</dbReference>
<feature type="region of interest" description="Disordered" evidence="1">
    <location>
        <begin position="254"/>
        <end position="287"/>
    </location>
</feature>